<dbReference type="Gene3D" id="1.10.220.10">
    <property type="entry name" value="Annexin"/>
    <property type="match status" value="4"/>
</dbReference>
<name>Q70KQ6_CIOIN</name>
<dbReference type="Pfam" id="PF00038">
    <property type="entry name" value="Filament"/>
    <property type="match status" value="1"/>
</dbReference>
<dbReference type="PROSITE" id="PS51842">
    <property type="entry name" value="IF_ROD_2"/>
    <property type="match status" value="1"/>
</dbReference>
<evidence type="ECO:0000256" key="7">
    <source>
        <dbReference type="SAM" id="Coils"/>
    </source>
</evidence>
<evidence type="ECO:0000256" key="3">
    <source>
        <dbReference type="ARBA" id="ARBA00022754"/>
    </source>
</evidence>
<dbReference type="Gene3D" id="1.20.5.1160">
    <property type="entry name" value="Vasodilator-stimulated phosphoprotein"/>
    <property type="match status" value="1"/>
</dbReference>
<dbReference type="InterPro" id="IPR037104">
    <property type="entry name" value="Annexin_sf"/>
</dbReference>
<dbReference type="Gene3D" id="1.20.5.500">
    <property type="entry name" value="Single helix bin"/>
    <property type="match status" value="1"/>
</dbReference>
<evidence type="ECO:0000256" key="4">
    <source>
        <dbReference type="ARBA" id="ARBA00023054"/>
    </source>
</evidence>
<dbReference type="InterPro" id="IPR018252">
    <property type="entry name" value="Annexin_repeat_CS"/>
</dbReference>
<feature type="coiled-coil region" evidence="7">
    <location>
        <begin position="26"/>
        <end position="314"/>
    </location>
</feature>
<evidence type="ECO:0000313" key="10">
    <source>
        <dbReference type="EMBL" id="CAE01321.1"/>
    </source>
</evidence>
<reference evidence="10" key="1">
    <citation type="submission" date="2003-07" db="EMBL/GenBank/DDBJ databases">
        <authorList>
            <person name="Wang J."/>
        </authorList>
    </citation>
    <scope>NUCLEOTIDE SEQUENCE</scope>
    <source>
        <tissue evidence="10">Whole animal</tissue>
    </source>
</reference>
<dbReference type="GO" id="GO:0005544">
    <property type="term" value="F:calcium-dependent phospholipid binding"/>
    <property type="evidence" value="ECO:0007669"/>
    <property type="project" value="UniProtKB-KW"/>
</dbReference>
<dbReference type="PANTHER" id="PTHR10502:SF175">
    <property type="entry name" value="ANNEXIN A13"/>
    <property type="match status" value="1"/>
</dbReference>
<evidence type="ECO:0000256" key="2">
    <source>
        <dbReference type="ARBA" id="ARBA00022737"/>
    </source>
</evidence>
<dbReference type="PANTHER" id="PTHR10502">
    <property type="entry name" value="ANNEXIN"/>
    <property type="match status" value="1"/>
</dbReference>
<organism evidence="10">
    <name type="scientific">Ciona intestinalis</name>
    <name type="common">Transparent sea squirt</name>
    <name type="synonym">Ascidia intestinalis</name>
    <dbReference type="NCBI Taxonomy" id="7719"/>
    <lineage>
        <taxon>Eukaryota</taxon>
        <taxon>Metazoa</taxon>
        <taxon>Chordata</taxon>
        <taxon>Tunicata</taxon>
        <taxon>Ascidiacea</taxon>
        <taxon>Phlebobranchia</taxon>
        <taxon>Cionidae</taxon>
        <taxon>Ciona</taxon>
    </lineage>
</organism>
<evidence type="ECO:0000256" key="8">
    <source>
        <dbReference type="SAM" id="MobiDB-lite"/>
    </source>
</evidence>
<dbReference type="PROSITE" id="PS51897">
    <property type="entry name" value="ANNEXIN_2"/>
    <property type="match status" value="3"/>
</dbReference>
<proteinExistence type="evidence at transcript level"/>
<reference evidence="10" key="2">
    <citation type="journal article" date="2004" name="Gene">
        <title>The genome of the early chordate Ciona intestinalis encodes only five cytoplasmic intermediate filament proteins including a single type I and type II keratin and a unique IF-annexin fusion protein.</title>
        <authorList>
            <person name="Karabinos A."/>
            <person name="Zimek A."/>
            <person name="Weber K."/>
        </authorList>
    </citation>
    <scope>NUCLEOTIDE SEQUENCE</scope>
    <source>
        <tissue evidence="10">Whole animal</tissue>
    </source>
</reference>
<keyword evidence="5 6" id="KW-0041">Annexin</keyword>
<dbReference type="InterPro" id="IPR018502">
    <property type="entry name" value="Annexin_repeat"/>
</dbReference>
<dbReference type="SMART" id="SM00335">
    <property type="entry name" value="ANX"/>
    <property type="match status" value="3"/>
</dbReference>
<comment type="similarity">
    <text evidence="1 6">Belongs to the annexin family.</text>
</comment>
<dbReference type="AlphaFoldDB" id="Q70KQ6"/>
<keyword evidence="4 7" id="KW-0175">Coiled coil</keyword>
<sequence>MAPPRPSAYPKSLGRDKGKDSIYLVSIEARQMKEQEKDQMKKLNNRLVNYVDKVHDLEMMNRFLTAENEKLKKLNKTEDVDVSAIYDDELKRLREKVEELQTKNAELEIEKDNLQYELEDVVVRLDTAKEENKDLEKEVKSLSKDVDDATIERVSLEAKIENLQEALQLEKQVHEAEMENLRRQVAPVEAPVLQAEQTSILPDLNDAIQKVRKQYEAFNAKSIEDLDNFYKEKVESLSKQLKAANDDIRDLRSDNSEKRKVIHQLEMELEALRGKNDGLERNQDGLEDRHAREIAEYQEQVEKMRSDLDGAKQDIGKYLKDYQDLNSLKLGLEQEIAIYNKILMGEEHRIAVIDTKTLVLANDSKRSSRASSKSSSRSSSRSSSSARSTSDIVEEMLEKDTPAKEPSTGVISVSWKVKGGTVRPIKPFHPLGDAELLYKAMQGLGTDEETISEILTKRTKAQRLVIAKHYEEKYKKELLKDLESELSGNFLSVVQHLMWRKSVLDARALRKAIKGFGTDEAVLIEILCTQSSKDIEDIKRDYYEVFERDLTKDIESETSGVFKKFLVAIMKANRPADSGAVVSNLADEDAKALFEMGVKQWSPSNDRFLEIFTQRSYQHLWYLFKQSWPKLTAADLIETVEKECPKDLVRGLKTLIRFSTCIPPLYYAIQINETMAGKGTEEKQLTYIVTTRSEIDLIDVKEEYERVFGVKVEKRVEDETSGKYKKILLDLLN</sequence>
<evidence type="ECO:0000256" key="1">
    <source>
        <dbReference type="ARBA" id="ARBA00007831"/>
    </source>
</evidence>
<evidence type="ECO:0000256" key="5">
    <source>
        <dbReference type="ARBA" id="ARBA00023216"/>
    </source>
</evidence>
<dbReference type="InterPro" id="IPR001464">
    <property type="entry name" value="Annexin"/>
</dbReference>
<dbReference type="EMBL" id="AJ575294">
    <property type="protein sequence ID" value="CAE01321.1"/>
    <property type="molecule type" value="mRNA"/>
</dbReference>
<dbReference type="GO" id="GO:0005509">
    <property type="term" value="F:calcium ion binding"/>
    <property type="evidence" value="ECO:0007669"/>
    <property type="project" value="InterPro"/>
</dbReference>
<keyword evidence="3" id="KW-0403">Intermediate filament</keyword>
<feature type="compositionally biased region" description="Low complexity" evidence="8">
    <location>
        <begin position="369"/>
        <end position="388"/>
    </location>
</feature>
<dbReference type="Pfam" id="PF00191">
    <property type="entry name" value="Annexin"/>
    <property type="match status" value="3"/>
</dbReference>
<dbReference type="SUPFAM" id="SSF64593">
    <property type="entry name" value="Intermediate filament protein, coiled coil region"/>
    <property type="match status" value="2"/>
</dbReference>
<dbReference type="PROSITE" id="PS00223">
    <property type="entry name" value="ANNEXIN_1"/>
    <property type="match status" value="2"/>
</dbReference>
<dbReference type="FunFam" id="1.10.220.10:FF:000003">
    <property type="entry name" value="Annexin"/>
    <property type="match status" value="1"/>
</dbReference>
<feature type="region of interest" description="Disordered" evidence="8">
    <location>
        <begin position="363"/>
        <end position="392"/>
    </location>
</feature>
<evidence type="ECO:0000256" key="6">
    <source>
        <dbReference type="RuleBase" id="RU003540"/>
    </source>
</evidence>
<dbReference type="OrthoDB" id="37886at2759"/>
<comment type="domain">
    <text evidence="6">A pair of annexin repeats may form one binding site for calcium and phospholipid.</text>
</comment>
<protein>
    <recommendedName>
        <fullName evidence="6">Annexin</fullName>
    </recommendedName>
</protein>
<feature type="domain" description="IF rod" evidence="9">
    <location>
        <begin position="36"/>
        <end position="350"/>
    </location>
</feature>
<dbReference type="GeneID" id="100182507"/>
<dbReference type="PRINTS" id="PR00196">
    <property type="entry name" value="ANNEXIN"/>
</dbReference>
<gene>
    <name evidence="10" type="primary">if-f</name>
</gene>
<dbReference type="InterPro" id="IPR039008">
    <property type="entry name" value="IF_rod_dom"/>
</dbReference>
<evidence type="ECO:0000259" key="9">
    <source>
        <dbReference type="PROSITE" id="PS51842"/>
    </source>
</evidence>
<accession>Q70KQ6</accession>
<keyword evidence="6" id="KW-0111">Calcium/phospholipid-binding</keyword>
<dbReference type="SUPFAM" id="SSF47874">
    <property type="entry name" value="Annexin"/>
    <property type="match status" value="1"/>
</dbReference>
<dbReference type="Gene3D" id="1.20.5.170">
    <property type="match status" value="1"/>
</dbReference>
<keyword evidence="6" id="KW-0106">Calcium</keyword>
<dbReference type="SMART" id="SM01391">
    <property type="entry name" value="Filament"/>
    <property type="match status" value="1"/>
</dbReference>
<dbReference type="GO" id="GO:0005882">
    <property type="term" value="C:intermediate filament"/>
    <property type="evidence" value="ECO:0007669"/>
    <property type="project" value="UniProtKB-KW"/>
</dbReference>
<dbReference type="FunFam" id="1.10.220.10:FF:000005">
    <property type="entry name" value="Annexin"/>
    <property type="match status" value="1"/>
</dbReference>
<keyword evidence="2 6" id="KW-0677">Repeat</keyword>